<proteinExistence type="predicted"/>
<evidence type="ECO:0000313" key="2">
    <source>
        <dbReference type="Proteomes" id="UP001158576"/>
    </source>
</evidence>
<protein>
    <submittedName>
        <fullName evidence="1">Oidioi.mRNA.OKI2018_I69.chr2.g8233.t1.cds</fullName>
    </submittedName>
</protein>
<sequence length="166" mass="19206">MSYKFNFAHGSSLTSGWLEEDSSNLIIMCSPENSPDQCFFLNPSIHRRSSYLRARLGQFVQEGRSHMYSWRGKIYIVSKIGYEINLRWSSLSSISDKEWSYSYWGNKCMGNKVIFSHEENCEVLFSDVTDAVPIADDTGVNFFLVAGREPDFQRWVIVYRYTFGNG</sequence>
<accession>A0ABN7TAW4</accession>
<reference evidence="1 2" key="1">
    <citation type="submission" date="2021-04" db="EMBL/GenBank/DDBJ databases">
        <authorList>
            <person name="Bliznina A."/>
        </authorList>
    </citation>
    <scope>NUCLEOTIDE SEQUENCE [LARGE SCALE GENOMIC DNA]</scope>
</reference>
<dbReference type="Proteomes" id="UP001158576">
    <property type="component" value="Chromosome 2"/>
</dbReference>
<keyword evidence="2" id="KW-1185">Reference proteome</keyword>
<evidence type="ECO:0000313" key="1">
    <source>
        <dbReference type="EMBL" id="CAG5114165.1"/>
    </source>
</evidence>
<organism evidence="1 2">
    <name type="scientific">Oikopleura dioica</name>
    <name type="common">Tunicate</name>
    <dbReference type="NCBI Taxonomy" id="34765"/>
    <lineage>
        <taxon>Eukaryota</taxon>
        <taxon>Metazoa</taxon>
        <taxon>Chordata</taxon>
        <taxon>Tunicata</taxon>
        <taxon>Appendicularia</taxon>
        <taxon>Copelata</taxon>
        <taxon>Oikopleuridae</taxon>
        <taxon>Oikopleura</taxon>
    </lineage>
</organism>
<gene>
    <name evidence="1" type="ORF">OKIOD_LOCUS16998</name>
</gene>
<name>A0ABN7TAW4_OIKDI</name>
<dbReference type="EMBL" id="OU015567">
    <property type="protein sequence ID" value="CAG5114165.1"/>
    <property type="molecule type" value="Genomic_DNA"/>
</dbReference>